<protein>
    <recommendedName>
        <fullName evidence="4">EGF-like domain-containing protein</fullName>
    </recommendedName>
</protein>
<organism evidence="2 3">
    <name type="scientific">Littorina saxatilis</name>
    <dbReference type="NCBI Taxonomy" id="31220"/>
    <lineage>
        <taxon>Eukaryota</taxon>
        <taxon>Metazoa</taxon>
        <taxon>Spiralia</taxon>
        <taxon>Lophotrochozoa</taxon>
        <taxon>Mollusca</taxon>
        <taxon>Gastropoda</taxon>
        <taxon>Caenogastropoda</taxon>
        <taxon>Littorinimorpha</taxon>
        <taxon>Littorinoidea</taxon>
        <taxon>Littorinidae</taxon>
        <taxon>Littorina</taxon>
    </lineage>
</organism>
<keyword evidence="3" id="KW-1185">Reference proteome</keyword>
<dbReference type="Proteomes" id="UP001374579">
    <property type="component" value="Unassembled WGS sequence"/>
</dbReference>
<feature type="signal peptide" evidence="1">
    <location>
        <begin position="1"/>
        <end position="24"/>
    </location>
</feature>
<evidence type="ECO:0000256" key="1">
    <source>
        <dbReference type="SAM" id="SignalP"/>
    </source>
</evidence>
<reference evidence="2 3" key="1">
    <citation type="submission" date="2024-02" db="EMBL/GenBank/DDBJ databases">
        <title>Chromosome-scale genome assembly of the rough periwinkle Littorina saxatilis.</title>
        <authorList>
            <person name="De Jode A."/>
            <person name="Faria R."/>
            <person name="Formenti G."/>
            <person name="Sims Y."/>
            <person name="Smith T.P."/>
            <person name="Tracey A."/>
            <person name="Wood J.M.D."/>
            <person name="Zagrodzka Z.B."/>
            <person name="Johannesson K."/>
            <person name="Butlin R.K."/>
            <person name="Leder E.H."/>
        </authorList>
    </citation>
    <scope>NUCLEOTIDE SEQUENCE [LARGE SCALE GENOMIC DNA]</scope>
    <source>
        <strain evidence="2">Snail1</strain>
        <tissue evidence="2">Muscle</tissue>
    </source>
</reference>
<sequence length="772" mass="84019">MDVRHCAAVLSVLGVFAVLCVSDGQQDCESGSACFRGGRGVPDDVSVNDLAYYCCPEKNTTRNSTRTNGTVDFCTCRPDFTLDEKIQKWADGSKNLGRMCSRGETACSGSKSNSTTNFRFKTCCWPQQGFTSSYKHTTTIIFDGDKEEYIGCRCNTSIPSPDPRAYIVPQTAMYNSTGEVCSYDKGCDHKPSLKCTSPEATFCCYGSRGIVTENDGDSLTRCTCTNQVFGEMCESAPVPIPQTPLDGQQDCESGSACFRGGRGVPDDVSVNDLAYYCCPEKNTTRNSTRTNGTVDFCTCRPDFTLDEKIQKWADGSKNLGRMCSRGETACSGSKSNSTTNFRFKTCCWPQQGFTTTIIFDGDKEEYIGCRCKTPIPSPDPRAYIVPQTAMYNSTGEVCSYDKGCDHKPSLKCTSPEATFCCYGSRGIVTENDGDSLTRCTCTNQVFGEMCESAPVPIPQTPLDGQQDCESGSACFRGGRGVPDDVSVNDLAYYCCPEKNTTRNSTRTNGTVDFCTCRPDFTLDEKIQKWADGSKNLGRMCSRGETACSGSKSNSTTNFRFKTCCWPQQGFTSSYKHTTTIIFDGDKEEYIGCRCNTSIPSPDPRAYIVPQTAMYNSTGEVCSYDKGCDHKPSLKCTSPEATFCCYGSRGIVTENDGDSLTRCTCTNQVFGEMCESAPVPIPQTQLACLSDCSGKDDDDDVCKDDQGNERCCAHNMAVKVTLHNGNISDCTCTTAKDKSCVTSSAPTFLLQSAAQLLVLVLSAALLGQRNLIH</sequence>
<keyword evidence="1" id="KW-0732">Signal</keyword>
<evidence type="ECO:0000313" key="3">
    <source>
        <dbReference type="Proteomes" id="UP001374579"/>
    </source>
</evidence>
<gene>
    <name evidence="2" type="ORF">V1264_011229</name>
</gene>
<proteinExistence type="predicted"/>
<dbReference type="AlphaFoldDB" id="A0AAN9BU88"/>
<name>A0AAN9BU88_9CAEN</name>
<feature type="chain" id="PRO_5042828555" description="EGF-like domain-containing protein" evidence="1">
    <location>
        <begin position="25"/>
        <end position="772"/>
    </location>
</feature>
<dbReference type="EMBL" id="JBAMIC010000002">
    <property type="protein sequence ID" value="KAK7111627.1"/>
    <property type="molecule type" value="Genomic_DNA"/>
</dbReference>
<accession>A0AAN9BU88</accession>
<evidence type="ECO:0000313" key="2">
    <source>
        <dbReference type="EMBL" id="KAK7111627.1"/>
    </source>
</evidence>
<comment type="caution">
    <text evidence="2">The sequence shown here is derived from an EMBL/GenBank/DDBJ whole genome shotgun (WGS) entry which is preliminary data.</text>
</comment>
<evidence type="ECO:0008006" key="4">
    <source>
        <dbReference type="Google" id="ProtNLM"/>
    </source>
</evidence>